<evidence type="ECO:0000313" key="1">
    <source>
        <dbReference type="EMBL" id="NMR20486.1"/>
    </source>
</evidence>
<protein>
    <submittedName>
        <fullName evidence="1">Uncharacterized protein</fullName>
    </submittedName>
</protein>
<reference evidence="1 2" key="1">
    <citation type="submission" date="2020-04" db="EMBL/GenBank/DDBJ databases">
        <title>Sequencing and Assembly of C. fimi.</title>
        <authorList>
            <person name="Ramsey A.R."/>
        </authorList>
    </citation>
    <scope>NUCLEOTIDE SEQUENCE [LARGE SCALE GENOMIC DNA]</scope>
    <source>
        <strain evidence="1 2">SB</strain>
    </source>
</reference>
<name>A0A7Y0LYF0_CELFI</name>
<proteinExistence type="predicted"/>
<dbReference type="RefSeq" id="WP_169324867.1">
    <property type="nucleotide sequence ID" value="NZ_JABCJJ010000013.1"/>
</dbReference>
<keyword evidence="2" id="KW-1185">Reference proteome</keyword>
<dbReference type="AlphaFoldDB" id="A0A7Y0LYF0"/>
<sequence>MTMSAAEAKQFLQLFLANTPGRLEELGRRVVADGAAREEQLDLGPDALDLVWEWARPQLAWREGYVPPPLGQPGPRGPVGDLEPPDQLPEWFDPPVYDWWQFSASTLWLIDGLARYLGESLLEAVPGSRWTVGRSRTKGYVYQNHPVIAGLPLGDDLEPMTVVTVLLSKALRGEPWPLRRMYDTWAGIVKI</sequence>
<comment type="caution">
    <text evidence="1">The sequence shown here is derived from an EMBL/GenBank/DDBJ whole genome shotgun (WGS) entry which is preliminary data.</text>
</comment>
<gene>
    <name evidence="1" type="ORF">HIR71_09705</name>
</gene>
<evidence type="ECO:0000313" key="2">
    <source>
        <dbReference type="Proteomes" id="UP000562124"/>
    </source>
</evidence>
<accession>A0A7Y0LYF0</accession>
<dbReference type="EMBL" id="JABCJJ010000013">
    <property type="protein sequence ID" value="NMR20486.1"/>
    <property type="molecule type" value="Genomic_DNA"/>
</dbReference>
<organism evidence="1 2">
    <name type="scientific">Cellulomonas fimi</name>
    <dbReference type="NCBI Taxonomy" id="1708"/>
    <lineage>
        <taxon>Bacteria</taxon>
        <taxon>Bacillati</taxon>
        <taxon>Actinomycetota</taxon>
        <taxon>Actinomycetes</taxon>
        <taxon>Micrococcales</taxon>
        <taxon>Cellulomonadaceae</taxon>
        <taxon>Cellulomonas</taxon>
    </lineage>
</organism>
<dbReference type="Proteomes" id="UP000562124">
    <property type="component" value="Unassembled WGS sequence"/>
</dbReference>